<feature type="region of interest" description="Disordered" evidence="1">
    <location>
        <begin position="11"/>
        <end position="48"/>
    </location>
</feature>
<dbReference type="EMBL" id="JAODUP010000018">
    <property type="protein sequence ID" value="KAK2168299.1"/>
    <property type="molecule type" value="Genomic_DNA"/>
</dbReference>
<feature type="transmembrane region" description="Helical" evidence="2">
    <location>
        <begin position="126"/>
        <end position="148"/>
    </location>
</feature>
<gene>
    <name evidence="3" type="ORF">LSH36_18g05061</name>
</gene>
<evidence type="ECO:0000256" key="2">
    <source>
        <dbReference type="SAM" id="Phobius"/>
    </source>
</evidence>
<reference evidence="3" key="1">
    <citation type="journal article" date="2023" name="Mol. Biol. Evol.">
        <title>Third-Generation Sequencing Reveals the Adaptive Role of the Epigenome in Three Deep-Sea Polychaetes.</title>
        <authorList>
            <person name="Perez M."/>
            <person name="Aroh O."/>
            <person name="Sun Y."/>
            <person name="Lan Y."/>
            <person name="Juniper S.K."/>
            <person name="Young C.R."/>
            <person name="Angers B."/>
            <person name="Qian P.Y."/>
        </authorList>
    </citation>
    <scope>NUCLEOTIDE SEQUENCE</scope>
    <source>
        <strain evidence="3">P08H-3</strain>
    </source>
</reference>
<keyword evidence="2" id="KW-1133">Transmembrane helix</keyword>
<feature type="transmembrane region" description="Helical" evidence="2">
    <location>
        <begin position="350"/>
        <end position="371"/>
    </location>
</feature>
<keyword evidence="2" id="KW-0812">Transmembrane</keyword>
<evidence type="ECO:0000256" key="1">
    <source>
        <dbReference type="SAM" id="MobiDB-lite"/>
    </source>
</evidence>
<feature type="transmembrane region" description="Helical" evidence="2">
    <location>
        <begin position="160"/>
        <end position="184"/>
    </location>
</feature>
<dbReference type="AlphaFoldDB" id="A0AAD9KBR0"/>
<evidence type="ECO:0000313" key="4">
    <source>
        <dbReference type="Proteomes" id="UP001208570"/>
    </source>
</evidence>
<comment type="caution">
    <text evidence="3">The sequence shown here is derived from an EMBL/GenBank/DDBJ whole genome shotgun (WGS) entry which is preliminary data.</text>
</comment>
<evidence type="ECO:0000313" key="3">
    <source>
        <dbReference type="EMBL" id="KAK2168299.1"/>
    </source>
</evidence>
<proteinExistence type="predicted"/>
<keyword evidence="4" id="KW-1185">Reference proteome</keyword>
<organism evidence="3 4">
    <name type="scientific">Paralvinella palmiformis</name>
    <dbReference type="NCBI Taxonomy" id="53620"/>
    <lineage>
        <taxon>Eukaryota</taxon>
        <taxon>Metazoa</taxon>
        <taxon>Spiralia</taxon>
        <taxon>Lophotrochozoa</taxon>
        <taxon>Annelida</taxon>
        <taxon>Polychaeta</taxon>
        <taxon>Sedentaria</taxon>
        <taxon>Canalipalpata</taxon>
        <taxon>Terebellida</taxon>
        <taxon>Terebelliformia</taxon>
        <taxon>Alvinellidae</taxon>
        <taxon>Paralvinella</taxon>
    </lineage>
</organism>
<keyword evidence="2" id="KW-0472">Membrane</keyword>
<sequence length="386" mass="44244">MMDWKNLLSILGRAPPTDDDQSANGQSAGEPSTDGTSEGKPLERSRTSIDFGNFTNSLLEGKAIPLTDITVHGNESNGGKLPSRPSQTSIPHIALSDDLKPTDGVPIKPSVAKENRHMKRKAARQLVYSVLRNGLCWLFVSCVLVIALEDVATIREWLDDARICIIVLTIVGLLGLPFQAVHVIREFRNKRPSLLATMLRQARDTKDFKEMVRERQLSPPYLAVEVSLKSGAIARVRKEADGWMLTTRRNIKALDFNSWLDISVPIADQRWEDMGSFWIVLTKEYRFLDKTVEQATQEEVAQFKRDCAFDKYMYFMDFQYLLDVQEGDYFPDAEVCLVYQKNRPPLYRLIIYKVFLCLALDVFYQMAFYLATKHAKDYYFVKFIER</sequence>
<protein>
    <submittedName>
        <fullName evidence="3">Uncharacterized protein</fullName>
    </submittedName>
</protein>
<dbReference type="Proteomes" id="UP001208570">
    <property type="component" value="Unassembled WGS sequence"/>
</dbReference>
<name>A0AAD9KBR0_9ANNE</name>
<accession>A0AAD9KBR0</accession>
<feature type="compositionally biased region" description="Polar residues" evidence="1">
    <location>
        <begin position="22"/>
        <end position="36"/>
    </location>
</feature>